<sequence length="538" mass="55921">MELKNVFKVSAISLALVLAGCGGDIEITPTVNDNSTTTDNSVNNSNNNSGTDQSGDAQCASYEGSAGTVEGTYDGTDCLYNDSFASKNISITSNITFEELPNNGVHVFEDALLIGADGDTTQDFTVPANGPTMTVKPGATLAFRSGEAIIRIARGAKIQAVGTAAKPITFTSALAFDRLDNEGNGPQYADWGGIIINGNGITDQCTDAERDANTCNVASEGITSYFGGNDNTDSSGNIKFAKIWYAGSGPRVGGEGDDLNSLTLNAVGSGSEFDYIHVHQGFDDGVEIFGGATTLKHIVVTDTQDDSFDFDAGWQGKAQFLFVKHGTVTTRTGSVANMGNGGFESDGVKGSSSAQVSPSNPTIANVTVITSDANSVRDDDPSIAFKFDDEFNASIYNALIVKTAGTQSQCISFSGDGEKQADKIGFNNSVMACAAEFNDEDGTFNSGKEPASLTGTTLTAWFDNAGANERIGGNAAVLAENGFATDTASSDITISANDLSGLDSFFDSAAYIGAVSDQDTSSTWYSWVQTAVAAAEQD</sequence>
<feature type="compositionally biased region" description="Low complexity" evidence="1">
    <location>
        <begin position="30"/>
        <end position="49"/>
    </location>
</feature>
<evidence type="ECO:0000313" key="3">
    <source>
        <dbReference type="Proteomes" id="UP001652504"/>
    </source>
</evidence>
<dbReference type="Proteomes" id="UP001652504">
    <property type="component" value="Unassembled WGS sequence"/>
</dbReference>
<dbReference type="PANTHER" id="PTHR41339">
    <property type="entry name" value="LIPL48"/>
    <property type="match status" value="1"/>
</dbReference>
<dbReference type="EMBL" id="JAOWKX010000004">
    <property type="protein sequence ID" value="MCV2884839.1"/>
    <property type="molecule type" value="Genomic_DNA"/>
</dbReference>
<evidence type="ECO:0000256" key="1">
    <source>
        <dbReference type="SAM" id="MobiDB-lite"/>
    </source>
</evidence>
<accession>A0ABT3A854</accession>
<dbReference type="PANTHER" id="PTHR41339:SF1">
    <property type="entry name" value="SECRETED PROTEIN"/>
    <property type="match status" value="1"/>
</dbReference>
<evidence type="ECO:0000313" key="2">
    <source>
        <dbReference type="EMBL" id="MCV2884839.1"/>
    </source>
</evidence>
<gene>
    <name evidence="2" type="ORF">OE749_09035</name>
</gene>
<comment type="caution">
    <text evidence="2">The sequence shown here is derived from an EMBL/GenBank/DDBJ whole genome shotgun (WGS) entry which is preliminary data.</text>
</comment>
<dbReference type="PROSITE" id="PS51257">
    <property type="entry name" value="PROKAR_LIPOPROTEIN"/>
    <property type="match status" value="1"/>
</dbReference>
<reference evidence="2 3" key="1">
    <citation type="submission" date="2022-10" db="EMBL/GenBank/DDBJ databases">
        <title>Aestuariibacter sp. AA17 isolated from Montipora capitata coral fragment.</title>
        <authorList>
            <person name="Emsley S.A."/>
            <person name="Pfannmuller K.M."/>
            <person name="Loughran R.M."/>
            <person name="Shlafstein M."/>
            <person name="Papke E."/>
            <person name="Saw J.H."/>
            <person name="Ushijima B."/>
            <person name="Videau P."/>
        </authorList>
    </citation>
    <scope>NUCLEOTIDE SEQUENCE [LARGE SCALE GENOMIC DNA]</scope>
    <source>
        <strain evidence="2 3">AA17</strain>
    </source>
</reference>
<protein>
    <submittedName>
        <fullName evidence="2">Uncharacterized protein</fullName>
    </submittedName>
</protein>
<feature type="region of interest" description="Disordered" evidence="1">
    <location>
        <begin position="30"/>
        <end position="59"/>
    </location>
</feature>
<proteinExistence type="predicted"/>
<keyword evidence="3" id="KW-1185">Reference proteome</keyword>
<organism evidence="2 3">
    <name type="scientific">Fluctibacter corallii</name>
    <dbReference type="NCBI Taxonomy" id="2984329"/>
    <lineage>
        <taxon>Bacteria</taxon>
        <taxon>Pseudomonadati</taxon>
        <taxon>Pseudomonadota</taxon>
        <taxon>Gammaproteobacteria</taxon>
        <taxon>Alteromonadales</taxon>
        <taxon>Alteromonadaceae</taxon>
        <taxon>Fluctibacter</taxon>
    </lineage>
</organism>
<dbReference type="RefSeq" id="WP_263712121.1">
    <property type="nucleotide sequence ID" value="NZ_JAOWKX010000004.1"/>
</dbReference>
<name>A0ABT3A854_9ALTE</name>